<evidence type="ECO:0000313" key="4">
    <source>
        <dbReference type="Proteomes" id="UP000429552"/>
    </source>
</evidence>
<organism evidence="2 4">
    <name type="scientific">Streptomyces nigrescens</name>
    <dbReference type="NCBI Taxonomy" id="1920"/>
    <lineage>
        <taxon>Bacteria</taxon>
        <taxon>Bacillati</taxon>
        <taxon>Actinomycetota</taxon>
        <taxon>Actinomycetes</taxon>
        <taxon>Kitasatosporales</taxon>
        <taxon>Streptomycetaceae</taxon>
        <taxon>Streptomyces</taxon>
    </lineage>
</organism>
<evidence type="ECO:0000313" key="2">
    <source>
        <dbReference type="EMBL" id="GFE22419.1"/>
    </source>
</evidence>
<dbReference type="AlphaFoldDB" id="A0A640TFP4"/>
<dbReference type="RefSeq" id="WP_159486442.1">
    <property type="nucleotide sequence ID" value="NZ_BLIP01000001.1"/>
</dbReference>
<dbReference type="Proteomes" id="UP001210609">
    <property type="component" value="Chromosome"/>
</dbReference>
<dbReference type="InterPro" id="IPR012551">
    <property type="entry name" value="DUF1707_SHOCT-like"/>
</dbReference>
<proteinExistence type="predicted"/>
<dbReference type="EMBL" id="BLIP01000001">
    <property type="protein sequence ID" value="GFE22419.1"/>
    <property type="molecule type" value="Genomic_DNA"/>
</dbReference>
<name>A0A640TFP4_STRNI</name>
<evidence type="ECO:0000259" key="1">
    <source>
        <dbReference type="Pfam" id="PF08044"/>
    </source>
</evidence>
<dbReference type="Proteomes" id="UP000429552">
    <property type="component" value="Unassembled WGS sequence"/>
</dbReference>
<dbReference type="Pfam" id="PF08044">
    <property type="entry name" value="DUF1707"/>
    <property type="match status" value="1"/>
</dbReference>
<reference evidence="2 4" key="1">
    <citation type="submission" date="2019-12" db="EMBL/GenBank/DDBJ databases">
        <title>Whole genome shotgun sequence of Streptomyces libani subsp. libani NBRC 13452.</title>
        <authorList>
            <person name="Ichikawa N."/>
            <person name="Kimura A."/>
            <person name="Kitahashi Y."/>
            <person name="Komaki H."/>
            <person name="Tamura T."/>
        </authorList>
    </citation>
    <scope>NUCLEOTIDE SEQUENCE [LARGE SCALE GENOMIC DNA]</scope>
    <source>
        <strain evidence="2 4">NBRC 13452</strain>
    </source>
</reference>
<dbReference type="EMBL" id="CP114202">
    <property type="protein sequence ID" value="WAT96991.1"/>
    <property type="molecule type" value="Genomic_DNA"/>
</dbReference>
<keyword evidence="5" id="KW-1185">Reference proteome</keyword>
<sequence>MTSAMPQDMSSRISDDHRDTAIERLQEAFAQGYINQEEMGERLQMALTAKTHGDLVPVLEALPDKDTGPTVEIEARGGRIQRGSGWRVPRAFKIESEFGKVELDLSQGIIEYPVIDIELRLEYGRARIVLPRDATVDYEELNAEWKQPVYKARRRSITGGPHIRISGAMGYGRLKLRHRGR</sequence>
<dbReference type="PANTHER" id="PTHR40763">
    <property type="entry name" value="MEMBRANE PROTEIN-RELATED"/>
    <property type="match status" value="1"/>
</dbReference>
<protein>
    <submittedName>
        <fullName evidence="3">DUF1707 domain-containing protein</fullName>
    </submittedName>
</protein>
<evidence type="ECO:0000313" key="3">
    <source>
        <dbReference type="EMBL" id="WAT96991.1"/>
    </source>
</evidence>
<evidence type="ECO:0000313" key="5">
    <source>
        <dbReference type="Proteomes" id="UP001210609"/>
    </source>
</evidence>
<gene>
    <name evidence="2" type="ORF">Sliba_28720</name>
    <name evidence="3" type="ORF">STRLI_002874</name>
</gene>
<accession>A0A640TFP4</accession>
<reference evidence="3 5" key="2">
    <citation type="submission" date="2022-12" db="EMBL/GenBank/DDBJ databases">
        <authorList>
            <person name="Ruckert C."/>
            <person name="Busche T."/>
            <person name="Kalinowski J."/>
            <person name="Wittmann C."/>
        </authorList>
    </citation>
    <scope>NUCLEOTIDE SEQUENCE [LARGE SCALE GENOMIC DNA]</scope>
    <source>
        <strain evidence="3 5">DSM 40555</strain>
    </source>
</reference>
<feature type="domain" description="DUF1707" evidence="1">
    <location>
        <begin position="12"/>
        <end position="63"/>
    </location>
</feature>
<dbReference type="PANTHER" id="PTHR40763:SF5">
    <property type="entry name" value="MEMBRANE PROTEIN"/>
    <property type="match status" value="1"/>
</dbReference>